<evidence type="ECO:0000259" key="4">
    <source>
        <dbReference type="PROSITE" id="PS51294"/>
    </source>
</evidence>
<dbReference type="SMART" id="SM00717">
    <property type="entry name" value="SANT"/>
    <property type="match status" value="1"/>
</dbReference>
<dbReference type="Proteomes" id="UP000187203">
    <property type="component" value="Unassembled WGS sequence"/>
</dbReference>
<dbReference type="InterPro" id="IPR017930">
    <property type="entry name" value="Myb_dom"/>
</dbReference>
<dbReference type="OrthoDB" id="2143914at2759"/>
<feature type="domain" description="HTH myb-type" evidence="4">
    <location>
        <begin position="12"/>
        <end position="42"/>
    </location>
</feature>
<evidence type="ECO:0000313" key="6">
    <source>
        <dbReference type="Proteomes" id="UP000187203"/>
    </source>
</evidence>
<dbReference type="Pfam" id="PF00249">
    <property type="entry name" value="Myb_DNA-binding"/>
    <property type="match status" value="1"/>
</dbReference>
<dbReference type="InterPro" id="IPR001005">
    <property type="entry name" value="SANT/Myb"/>
</dbReference>
<protein>
    <submittedName>
        <fullName evidence="5">Uncharacterized protein</fullName>
    </submittedName>
</protein>
<keyword evidence="2" id="KW-0539">Nucleus</keyword>
<dbReference type="STRING" id="93759.A0A1R3HH57"/>
<dbReference type="EMBL" id="AWUE01020177">
    <property type="protein sequence ID" value="OMO69642.1"/>
    <property type="molecule type" value="Genomic_DNA"/>
</dbReference>
<dbReference type="CDD" id="cd00167">
    <property type="entry name" value="SANT"/>
    <property type="match status" value="1"/>
</dbReference>
<name>A0A1R3HH57_9ROSI</name>
<evidence type="ECO:0000256" key="2">
    <source>
        <dbReference type="ARBA" id="ARBA00023242"/>
    </source>
</evidence>
<dbReference type="GO" id="GO:0005634">
    <property type="term" value="C:nucleus"/>
    <property type="evidence" value="ECO:0007669"/>
    <property type="project" value="UniProtKB-SubCell"/>
</dbReference>
<evidence type="ECO:0000259" key="3">
    <source>
        <dbReference type="PROSITE" id="PS50090"/>
    </source>
</evidence>
<dbReference type="SUPFAM" id="SSF46689">
    <property type="entry name" value="Homeodomain-like"/>
    <property type="match status" value="1"/>
</dbReference>
<dbReference type="Gene3D" id="1.10.10.60">
    <property type="entry name" value="Homeodomain-like"/>
    <property type="match status" value="1"/>
</dbReference>
<dbReference type="PROSITE" id="PS51294">
    <property type="entry name" value="HTH_MYB"/>
    <property type="match status" value="1"/>
</dbReference>
<evidence type="ECO:0000256" key="1">
    <source>
        <dbReference type="ARBA" id="ARBA00004123"/>
    </source>
</evidence>
<dbReference type="PROSITE" id="PS50090">
    <property type="entry name" value="MYB_LIKE"/>
    <property type="match status" value="1"/>
</dbReference>
<sequence>MTMKKEVEIQYKKGLWTVEEDKLLIDYVELHGKGQWNKIAKKTEQNRKRVDSCQSSKQAAIDPTYGKSSMEITAVDIQSSQKQQAETELLLNSTTHQESVTNDKSYIMNPFLIPHGDLELITLTMMEYLNEYSSFDLA</sequence>
<proteinExistence type="predicted"/>
<evidence type="ECO:0000313" key="5">
    <source>
        <dbReference type="EMBL" id="OMO69642.1"/>
    </source>
</evidence>
<organism evidence="5 6">
    <name type="scientific">Corchorus olitorius</name>
    <dbReference type="NCBI Taxonomy" id="93759"/>
    <lineage>
        <taxon>Eukaryota</taxon>
        <taxon>Viridiplantae</taxon>
        <taxon>Streptophyta</taxon>
        <taxon>Embryophyta</taxon>
        <taxon>Tracheophyta</taxon>
        <taxon>Spermatophyta</taxon>
        <taxon>Magnoliopsida</taxon>
        <taxon>eudicotyledons</taxon>
        <taxon>Gunneridae</taxon>
        <taxon>Pentapetalae</taxon>
        <taxon>rosids</taxon>
        <taxon>malvids</taxon>
        <taxon>Malvales</taxon>
        <taxon>Malvaceae</taxon>
        <taxon>Grewioideae</taxon>
        <taxon>Apeibeae</taxon>
        <taxon>Corchorus</taxon>
    </lineage>
</organism>
<feature type="domain" description="Myb-like" evidence="3">
    <location>
        <begin position="8"/>
        <end position="61"/>
    </location>
</feature>
<dbReference type="AlphaFoldDB" id="A0A1R3HH57"/>
<gene>
    <name evidence="5" type="ORF">COLO4_28983</name>
</gene>
<reference evidence="6" key="1">
    <citation type="submission" date="2013-09" db="EMBL/GenBank/DDBJ databases">
        <title>Corchorus olitorius genome sequencing.</title>
        <authorList>
            <person name="Alam M."/>
            <person name="Haque M.S."/>
            <person name="Islam M.S."/>
            <person name="Emdad E.M."/>
            <person name="Islam M.M."/>
            <person name="Ahmed B."/>
            <person name="Halim A."/>
            <person name="Hossen Q.M.M."/>
            <person name="Hossain M.Z."/>
            <person name="Ahmed R."/>
            <person name="Khan M.M."/>
            <person name="Islam R."/>
            <person name="Rashid M.M."/>
            <person name="Khan S.A."/>
            <person name="Rahman M.S."/>
            <person name="Alam M."/>
            <person name="Yahiya A.S."/>
            <person name="Khan M.S."/>
            <person name="Azam M.S."/>
            <person name="Haque T."/>
            <person name="Lashkar M.Z.H."/>
            <person name="Akhand A.I."/>
            <person name="Morshed G."/>
            <person name="Roy S."/>
            <person name="Uddin K.S."/>
            <person name="Rabeya T."/>
            <person name="Hossain A.S."/>
            <person name="Chowdhury A."/>
            <person name="Snigdha A.R."/>
            <person name="Mortoza M.S."/>
            <person name="Matin S.A."/>
            <person name="Hoque S.M.E."/>
            <person name="Islam M.K."/>
            <person name="Roy D.K."/>
            <person name="Haider R."/>
            <person name="Moosa M.M."/>
            <person name="Elias S.M."/>
            <person name="Hasan A.M."/>
            <person name="Jahan S."/>
            <person name="Shafiuddin M."/>
            <person name="Mahmood N."/>
            <person name="Shommy N.S."/>
        </authorList>
    </citation>
    <scope>NUCLEOTIDE SEQUENCE [LARGE SCALE GENOMIC DNA]</scope>
    <source>
        <strain evidence="6">cv. O-4</strain>
    </source>
</reference>
<comment type="subcellular location">
    <subcellularLocation>
        <location evidence="1">Nucleus</location>
    </subcellularLocation>
</comment>
<accession>A0A1R3HH57</accession>
<dbReference type="InterPro" id="IPR009057">
    <property type="entry name" value="Homeodomain-like_sf"/>
</dbReference>
<comment type="caution">
    <text evidence="5">The sequence shown here is derived from an EMBL/GenBank/DDBJ whole genome shotgun (WGS) entry which is preliminary data.</text>
</comment>
<keyword evidence="6" id="KW-1185">Reference proteome</keyword>